<dbReference type="InterPro" id="IPR047140">
    <property type="entry name" value="LabA"/>
</dbReference>
<dbReference type="RefSeq" id="WP_394819612.1">
    <property type="nucleotide sequence ID" value="NZ_JAWJZY010000002.1"/>
</dbReference>
<dbReference type="Gene3D" id="3.40.50.1010">
    <property type="entry name" value="5'-nuclease"/>
    <property type="match status" value="1"/>
</dbReference>
<dbReference type="InterPro" id="IPR021139">
    <property type="entry name" value="NYN"/>
</dbReference>
<reference evidence="3 4" key="1">
    <citation type="submission" date="2023-10" db="EMBL/GenBank/DDBJ databases">
        <title>Sorlinia euscelidii gen. nov., sp. nov., an acetic acid bacteria isolated from the gut of Euscelidius variegatus emitter.</title>
        <authorList>
            <person name="Michoud G."/>
            <person name="Marasco R."/>
            <person name="Seferji K."/>
            <person name="Gonella E."/>
            <person name="Garuglieri E."/>
            <person name="Alma A."/>
            <person name="Mapelli F."/>
            <person name="Borin S."/>
            <person name="Daffonchio D."/>
            <person name="Crotti E."/>
        </authorList>
    </citation>
    <scope>NUCLEOTIDE SEQUENCE [LARGE SCALE GENOMIC DNA]</scope>
    <source>
        <strain evidence="3 4">EV16P</strain>
    </source>
</reference>
<proteinExistence type="predicted"/>
<feature type="region of interest" description="Disordered" evidence="1">
    <location>
        <begin position="173"/>
        <end position="193"/>
    </location>
</feature>
<dbReference type="Proteomes" id="UP001312908">
    <property type="component" value="Unassembled WGS sequence"/>
</dbReference>
<dbReference type="PANTHER" id="PTHR35458">
    <property type="entry name" value="SLR0755 PROTEIN"/>
    <property type="match status" value="1"/>
</dbReference>
<dbReference type="Pfam" id="PF01936">
    <property type="entry name" value="NYN"/>
    <property type="match status" value="1"/>
</dbReference>
<evidence type="ECO:0000313" key="4">
    <source>
        <dbReference type="Proteomes" id="UP001312908"/>
    </source>
</evidence>
<comment type="caution">
    <text evidence="3">The sequence shown here is derived from an EMBL/GenBank/DDBJ whole genome shotgun (WGS) entry which is preliminary data.</text>
</comment>
<protein>
    <submittedName>
        <fullName evidence="3">NYN domain-containing protein</fullName>
    </submittedName>
</protein>
<dbReference type="EMBL" id="JAWJZY010000002">
    <property type="protein sequence ID" value="MEE8658722.1"/>
    <property type="molecule type" value="Genomic_DNA"/>
</dbReference>
<evidence type="ECO:0000256" key="1">
    <source>
        <dbReference type="SAM" id="MobiDB-lite"/>
    </source>
</evidence>
<evidence type="ECO:0000259" key="2">
    <source>
        <dbReference type="Pfam" id="PF01936"/>
    </source>
</evidence>
<gene>
    <name evidence="3" type="ORF">DOFOFD_06825</name>
</gene>
<keyword evidence="4" id="KW-1185">Reference proteome</keyword>
<feature type="domain" description="NYN" evidence="2">
    <location>
        <begin position="7"/>
        <end position="164"/>
    </location>
</feature>
<name>A0ABU7U4B8_9PROT</name>
<accession>A0ABU7U4B8</accession>
<dbReference type="PANTHER" id="PTHR35458:SF2">
    <property type="entry name" value="SLR0755 PROTEIN"/>
    <property type="match status" value="1"/>
</dbReference>
<organism evidence="3 4">
    <name type="scientific">Sorlinia euscelidii</name>
    <dbReference type="NCBI Taxonomy" id="3081148"/>
    <lineage>
        <taxon>Bacteria</taxon>
        <taxon>Pseudomonadati</taxon>
        <taxon>Pseudomonadota</taxon>
        <taxon>Alphaproteobacteria</taxon>
        <taxon>Acetobacterales</taxon>
        <taxon>Acetobacteraceae</taxon>
        <taxon>Sorlinia</taxon>
    </lineage>
</organism>
<dbReference type="CDD" id="cd10911">
    <property type="entry name" value="PIN_LabA"/>
    <property type="match status" value="1"/>
</dbReference>
<evidence type="ECO:0000313" key="3">
    <source>
        <dbReference type="EMBL" id="MEE8658722.1"/>
    </source>
</evidence>
<sequence length="193" mass="22127">MFDKNEKTSLFIDGSSLYFAARNLGFEVDYRMVLDFFRLKSRLMRAFYYVAIPETEDYSPLKPLTDWLAYNGYSLVTKTVREFTDQGGRKRLKGNMDVEIAVDLMEQSRHIDHAVIFSGDSDLRRVTEAVQRRGVRVTVISSLRSSPSLIGDDLRRQVDQFVELADIAGHFTRRAAEPNARQKPSPEPALERA</sequence>